<gene>
    <name evidence="3" type="ORF">POSPLADRAFT_1158426</name>
</gene>
<dbReference type="OrthoDB" id="3235960at2759"/>
<dbReference type="EMBL" id="KZ110610">
    <property type="protein sequence ID" value="OSX57051.1"/>
    <property type="molecule type" value="Genomic_DNA"/>
</dbReference>
<proteinExistence type="predicted"/>
<evidence type="ECO:0000313" key="3">
    <source>
        <dbReference type="EMBL" id="OSX57051.1"/>
    </source>
</evidence>
<dbReference type="GeneID" id="36332269"/>
<dbReference type="RefSeq" id="XP_024333845.1">
    <property type="nucleotide sequence ID" value="XM_024487320.1"/>
</dbReference>
<feature type="region of interest" description="Disordered" evidence="1">
    <location>
        <begin position="157"/>
        <end position="188"/>
    </location>
</feature>
<sequence>MGSGRSRRSSSHSRRTSNASIFAASAPQANPPTGQGKILPDVHIDKSATMETSHQQTRSPSRETVLETVIVSPLYGTENDPSSNAAIGDIYERNDIMSNGPIAGRVSHVHVSAAIEQRRVPSVKDGHINPPQAINEAPEQAAVAEDGRGIVGAPMESSHAPLQNNAHSTVREASGAGEALKPVPQGHEDDTQALEAWKLCAEQVWTREELVVKKWKDEISNLLTFTTKAGLFSAALTAFNVQYYVNLQPQPLDPNTLAMLIMIGTLAQMNDGTDAMQPMIAALNASSYTPVPAHVISTNVLWFSALVLSLSAASLAISVSQWLHHHVDRAPSQSRQSVRLWYFRHSMFNEWNRMKVWCITQKRWIHTSNWRDIDDMSVRIQQENTAEALDMLAEADATVMDDALLKSAVRPCLLEVSPVAPVLPVFYRILEHRAQDVDNLTDPPTFTWSTGEQDAAANAILRETCADLLVKYLPEITGEEYRVIPLLRVFTSMIRAAPLDASRTTLDISVLQSIIRPRLMETSSVISVLPVLYEVLKCRAQDVDTSTDPPTLTWSTNVQDAAEITYLGEICIDLLYKYLREIGSGQFEPVRLLHHLASLIKYMPYDAARTTSCEIMETLRTYGPHDATWEQRRDLCAILPVSFIDAVVHPSIQPGGLPLDIAIQVYHTILRYRIHGVDYLQTSSSFQISGTDADVVTAMGSLSLEIFTRITSEVTDTTELHQQQMQTLAITHYLMRDTPRNKLSVYHHLVDLLPAPELSQKVLNKLVKLICYLTSGFRLDIGGIRRLLGFLPQAGKRLDTDVFLQITSSALLQCALLPPDDFARVHSDVRGVLDAAVEYFSLSGIIDVVQTHSWSDFRYLLGACFDLAQVIITHPVRVDSLFTQDFVNALGGCVSRGPGWWKHAMEPQMEEIYRTLGFPTIFTQPISEITTSAAQTPQEDVDEGTMEPLLAVEEPPVV</sequence>
<accession>A0A1X6MKS7</accession>
<feature type="domain" description="DUF6535" evidence="2">
    <location>
        <begin position="197"/>
        <end position="353"/>
    </location>
</feature>
<reference evidence="3 4" key="1">
    <citation type="submission" date="2017-04" db="EMBL/GenBank/DDBJ databases">
        <title>Genome Sequence of the Model Brown-Rot Fungus Postia placenta SB12.</title>
        <authorList>
            <consortium name="DOE Joint Genome Institute"/>
            <person name="Gaskell J."/>
            <person name="Kersten P."/>
            <person name="Larrondo L.F."/>
            <person name="Canessa P."/>
            <person name="Martinez D."/>
            <person name="Hibbett D."/>
            <person name="Schmoll M."/>
            <person name="Kubicek C.P."/>
            <person name="Martinez A.T."/>
            <person name="Yadav J."/>
            <person name="Master E."/>
            <person name="Magnuson J.K."/>
            <person name="James T."/>
            <person name="Yaver D."/>
            <person name="Berka R."/>
            <person name="Labutti K."/>
            <person name="Lipzen A."/>
            <person name="Aerts A."/>
            <person name="Barry K."/>
            <person name="Henrissat B."/>
            <person name="Blanchette R."/>
            <person name="Grigoriev I."/>
            <person name="Cullen D."/>
        </authorList>
    </citation>
    <scope>NUCLEOTIDE SEQUENCE [LARGE SCALE GENOMIC DNA]</scope>
    <source>
        <strain evidence="3 4">MAD-698-R-SB12</strain>
    </source>
</reference>
<feature type="region of interest" description="Disordered" evidence="1">
    <location>
        <begin position="1"/>
        <end position="40"/>
    </location>
</feature>
<evidence type="ECO:0000256" key="1">
    <source>
        <dbReference type="SAM" id="MobiDB-lite"/>
    </source>
</evidence>
<name>A0A1X6MKS7_9APHY</name>
<feature type="compositionally biased region" description="Basic residues" evidence="1">
    <location>
        <begin position="1"/>
        <end position="15"/>
    </location>
</feature>
<evidence type="ECO:0000259" key="2">
    <source>
        <dbReference type="Pfam" id="PF20153"/>
    </source>
</evidence>
<dbReference type="Pfam" id="PF20153">
    <property type="entry name" value="DUF6535"/>
    <property type="match status" value="1"/>
</dbReference>
<dbReference type="InterPro" id="IPR045338">
    <property type="entry name" value="DUF6535"/>
</dbReference>
<organism evidence="3 4">
    <name type="scientific">Postia placenta MAD-698-R-SB12</name>
    <dbReference type="NCBI Taxonomy" id="670580"/>
    <lineage>
        <taxon>Eukaryota</taxon>
        <taxon>Fungi</taxon>
        <taxon>Dikarya</taxon>
        <taxon>Basidiomycota</taxon>
        <taxon>Agaricomycotina</taxon>
        <taxon>Agaricomycetes</taxon>
        <taxon>Polyporales</taxon>
        <taxon>Adustoporiaceae</taxon>
        <taxon>Rhodonia</taxon>
    </lineage>
</organism>
<dbReference type="Proteomes" id="UP000194127">
    <property type="component" value="Unassembled WGS sequence"/>
</dbReference>
<evidence type="ECO:0000313" key="4">
    <source>
        <dbReference type="Proteomes" id="UP000194127"/>
    </source>
</evidence>
<protein>
    <recommendedName>
        <fullName evidence="2">DUF6535 domain-containing protein</fullName>
    </recommendedName>
</protein>
<keyword evidence="4" id="KW-1185">Reference proteome</keyword>
<dbReference type="AlphaFoldDB" id="A0A1X6MKS7"/>